<dbReference type="Proteomes" id="UP000218172">
    <property type="component" value="Unassembled WGS sequence"/>
</dbReference>
<dbReference type="AlphaFoldDB" id="A0A2A4MR05"/>
<dbReference type="NCBIfam" id="TIGR02532">
    <property type="entry name" value="IV_pilin_GFxxxE"/>
    <property type="match status" value="1"/>
</dbReference>
<feature type="transmembrane region" description="Helical" evidence="1">
    <location>
        <begin position="20"/>
        <end position="38"/>
    </location>
</feature>
<keyword evidence="1" id="KW-0472">Membrane</keyword>
<evidence type="ECO:0000256" key="1">
    <source>
        <dbReference type="SAM" id="Phobius"/>
    </source>
</evidence>
<dbReference type="EMBL" id="NVQR01000042">
    <property type="protein sequence ID" value="PCH62280.1"/>
    <property type="molecule type" value="Genomic_DNA"/>
</dbReference>
<keyword evidence="1" id="KW-0812">Transmembrane</keyword>
<protein>
    <recommendedName>
        <fullName evidence="4">Type II secretion system protein</fullName>
    </recommendedName>
</protein>
<gene>
    <name evidence="2" type="ORF">COC19_03100</name>
</gene>
<evidence type="ECO:0000313" key="3">
    <source>
        <dbReference type="Proteomes" id="UP000218172"/>
    </source>
</evidence>
<accession>A0A2A4MR05</accession>
<reference evidence="3" key="1">
    <citation type="submission" date="2017-08" db="EMBL/GenBank/DDBJ databases">
        <title>A dynamic microbial community with high functional redundancy inhabits the cold, oxic subseafloor aquifer.</title>
        <authorList>
            <person name="Tully B.J."/>
            <person name="Wheat C.G."/>
            <person name="Glazer B.T."/>
            <person name="Huber J.A."/>
        </authorList>
    </citation>
    <scope>NUCLEOTIDE SEQUENCE [LARGE SCALE GENOMIC DNA]</scope>
</reference>
<dbReference type="InterPro" id="IPR012902">
    <property type="entry name" value="N_methyl_site"/>
</dbReference>
<keyword evidence="1" id="KW-1133">Transmembrane helix</keyword>
<comment type="caution">
    <text evidence="2">The sequence shown here is derived from an EMBL/GenBank/DDBJ whole genome shotgun (WGS) entry which is preliminary data.</text>
</comment>
<evidence type="ECO:0000313" key="2">
    <source>
        <dbReference type="EMBL" id="PCH62280.1"/>
    </source>
</evidence>
<dbReference type="Pfam" id="PF07963">
    <property type="entry name" value="N_methyl"/>
    <property type="match status" value="1"/>
</dbReference>
<organism evidence="2 3">
    <name type="scientific">SAR86 cluster bacterium</name>
    <dbReference type="NCBI Taxonomy" id="2030880"/>
    <lineage>
        <taxon>Bacteria</taxon>
        <taxon>Pseudomonadati</taxon>
        <taxon>Pseudomonadota</taxon>
        <taxon>Gammaproteobacteria</taxon>
        <taxon>SAR86 cluster</taxon>
    </lineage>
</organism>
<evidence type="ECO:0008006" key="4">
    <source>
        <dbReference type="Google" id="ProtNLM"/>
    </source>
</evidence>
<name>A0A2A4MR05_9GAMM</name>
<sequence>MRTKLPSKKSSQGFTLLEVIVALTITGFVLGGLFSLVAGSKQLSWKSQESLLRAIKTRSVSNFALLENEFNDVEPILEDDSYRIRPLEILEEPERKTQASIHTLQVYELEHEQRDEIIIGTRWLKLELPQ</sequence>
<proteinExistence type="predicted"/>